<proteinExistence type="predicted"/>
<evidence type="ECO:0000256" key="1">
    <source>
        <dbReference type="SAM" id="MobiDB-lite"/>
    </source>
</evidence>
<feature type="region of interest" description="Disordered" evidence="1">
    <location>
        <begin position="174"/>
        <end position="208"/>
    </location>
</feature>
<reference evidence="2 3" key="1">
    <citation type="submission" date="2019-02" db="EMBL/GenBank/DDBJ databases">
        <title>Jishengella sp. nov., isolated from a root of Zingiber montanum.</title>
        <authorList>
            <person name="Kuncharoen N."/>
            <person name="Kudo T."/>
            <person name="Masahiro Y."/>
            <person name="Ohkuma M."/>
            <person name="Tanasupawat S."/>
        </authorList>
    </citation>
    <scope>NUCLEOTIDE SEQUENCE [LARGE SCALE GENOMIC DNA]</scope>
    <source>
        <strain evidence="2 3">PLAI 1-1</strain>
    </source>
</reference>
<dbReference type="AlphaFoldDB" id="A0A4R0G5K8"/>
<dbReference type="EMBL" id="SJJR01000024">
    <property type="protein sequence ID" value="TCB91646.1"/>
    <property type="molecule type" value="Genomic_DNA"/>
</dbReference>
<sequence length="208" mass="21310">MGRHWGRASAPGPGTGGHPATGTADTTSETTQPTTEPTVAQAPVPTAEAVIKLANEVCAAFAAAEVARAMAEHSATQAEHATLTTRAEQWDALVNEKWTALVGVIWAALPHAGQVERFLPVRPLTNGHVEMHVHDTQARRLVVLLTGAQALAVGAHLTAYGALSLDRSGQKLDPGLPHVKAAPPFATNGTAGQPATPDGAAGPPAAHP</sequence>
<accession>A0A4R0G5K8</accession>
<protein>
    <submittedName>
        <fullName evidence="2">Uncharacterized protein</fullName>
    </submittedName>
</protein>
<organism evidence="2 3">
    <name type="scientific">Micromonospora zingiberis</name>
    <dbReference type="NCBI Taxonomy" id="2053011"/>
    <lineage>
        <taxon>Bacteria</taxon>
        <taxon>Bacillati</taxon>
        <taxon>Actinomycetota</taxon>
        <taxon>Actinomycetes</taxon>
        <taxon>Micromonosporales</taxon>
        <taxon>Micromonosporaceae</taxon>
        <taxon>Micromonospora</taxon>
    </lineage>
</organism>
<comment type="caution">
    <text evidence="2">The sequence shown here is derived from an EMBL/GenBank/DDBJ whole genome shotgun (WGS) entry which is preliminary data.</text>
</comment>
<evidence type="ECO:0000313" key="3">
    <source>
        <dbReference type="Proteomes" id="UP000292274"/>
    </source>
</evidence>
<keyword evidence="3" id="KW-1185">Reference proteome</keyword>
<name>A0A4R0G5K8_9ACTN</name>
<dbReference type="Proteomes" id="UP000292274">
    <property type="component" value="Unassembled WGS sequence"/>
</dbReference>
<gene>
    <name evidence="2" type="ORF">E0H26_25525</name>
</gene>
<feature type="compositionally biased region" description="Low complexity" evidence="1">
    <location>
        <begin position="189"/>
        <end position="208"/>
    </location>
</feature>
<dbReference type="RefSeq" id="WP_131308041.1">
    <property type="nucleotide sequence ID" value="NZ_SJJR01000024.1"/>
</dbReference>
<evidence type="ECO:0000313" key="2">
    <source>
        <dbReference type="EMBL" id="TCB91646.1"/>
    </source>
</evidence>
<dbReference type="OrthoDB" id="3405244at2"/>
<feature type="compositionally biased region" description="Low complexity" evidence="1">
    <location>
        <begin position="20"/>
        <end position="43"/>
    </location>
</feature>
<feature type="region of interest" description="Disordered" evidence="1">
    <location>
        <begin position="1"/>
        <end position="43"/>
    </location>
</feature>